<organism evidence="2 3">
    <name type="scientific">Acrasis kona</name>
    <dbReference type="NCBI Taxonomy" id="1008807"/>
    <lineage>
        <taxon>Eukaryota</taxon>
        <taxon>Discoba</taxon>
        <taxon>Heterolobosea</taxon>
        <taxon>Tetramitia</taxon>
        <taxon>Eutetramitia</taxon>
        <taxon>Acrasidae</taxon>
        <taxon>Acrasis</taxon>
    </lineage>
</organism>
<dbReference type="PANTHER" id="PTHR11200:SF275">
    <property type="entry name" value="LD06095P"/>
    <property type="match status" value="1"/>
</dbReference>
<dbReference type="GO" id="GO:0046856">
    <property type="term" value="P:phosphatidylinositol dephosphorylation"/>
    <property type="evidence" value="ECO:0007669"/>
    <property type="project" value="InterPro"/>
</dbReference>
<reference evidence="2 3" key="1">
    <citation type="submission" date="2024-03" db="EMBL/GenBank/DDBJ databases">
        <title>The Acrasis kona genome and developmental transcriptomes reveal deep origins of eukaryotic multicellular pathways.</title>
        <authorList>
            <person name="Sheikh S."/>
            <person name="Fu C.-J."/>
            <person name="Brown M.W."/>
            <person name="Baldauf S.L."/>
        </authorList>
    </citation>
    <scope>NUCLEOTIDE SEQUENCE [LARGE SCALE GENOMIC DNA]</scope>
    <source>
        <strain evidence="2 3">ATCC MYA-3509</strain>
    </source>
</reference>
<dbReference type="EMBL" id="JAOPGA020001705">
    <property type="protein sequence ID" value="KAL0490618.1"/>
    <property type="molecule type" value="Genomic_DNA"/>
</dbReference>
<dbReference type="Gene3D" id="3.60.10.10">
    <property type="entry name" value="Endonuclease/exonuclease/phosphatase"/>
    <property type="match status" value="1"/>
</dbReference>
<evidence type="ECO:0000313" key="3">
    <source>
        <dbReference type="Proteomes" id="UP001431209"/>
    </source>
</evidence>
<dbReference type="Pfam" id="PF22669">
    <property type="entry name" value="Exo_endo_phos2"/>
    <property type="match status" value="1"/>
</dbReference>
<keyword evidence="3" id="KW-1185">Reference proteome</keyword>
<dbReference type="InterPro" id="IPR036691">
    <property type="entry name" value="Endo/exonu/phosph_ase_sf"/>
</dbReference>
<dbReference type="InterPro" id="IPR046985">
    <property type="entry name" value="IP5"/>
</dbReference>
<evidence type="ECO:0000313" key="2">
    <source>
        <dbReference type="EMBL" id="KAL0490618.1"/>
    </source>
</evidence>
<name>A0AAW2ZMK9_9EUKA</name>
<comment type="caution">
    <text evidence="2">The sequence shown here is derived from an EMBL/GenBank/DDBJ whole genome shotgun (WGS) entry which is preliminary data.</text>
</comment>
<protein>
    <submittedName>
        <fullName evidence="2">Phosphatidylinositol phosphatase</fullName>
    </submittedName>
</protein>
<dbReference type="PANTHER" id="PTHR11200">
    <property type="entry name" value="INOSITOL 5-PHOSPHATASE"/>
    <property type="match status" value="1"/>
</dbReference>
<gene>
    <name evidence="2" type="ORF">AKO1_003417</name>
</gene>
<feature type="domain" description="Inositol polyphosphate-related phosphatase" evidence="1">
    <location>
        <begin position="112"/>
        <end position="269"/>
    </location>
</feature>
<proteinExistence type="predicted"/>
<dbReference type="GO" id="GO:0004439">
    <property type="term" value="F:phosphatidylinositol-4,5-bisphosphate 5-phosphatase activity"/>
    <property type="evidence" value="ECO:0007669"/>
    <property type="project" value="TreeGrafter"/>
</dbReference>
<accession>A0AAW2ZMK9</accession>
<evidence type="ECO:0000259" key="1">
    <source>
        <dbReference type="Pfam" id="PF22669"/>
    </source>
</evidence>
<dbReference type="SUPFAM" id="SSF56219">
    <property type="entry name" value="DNase I-like"/>
    <property type="match status" value="1"/>
</dbReference>
<dbReference type="Proteomes" id="UP001431209">
    <property type="component" value="Unassembled WGS sequence"/>
</dbReference>
<sequence length="304" mass="34538">MFTSSSEQEFEFISDKKEYEHVKEEAVDDEQLQAVLSNLDDVLSQSAVPAIQKIVNDNEIRIKNNFSPLSIKKSFMNDVMHNSIDCLAGDKNPLGLVQLNSVEQPFLKLYIMTWNMQGKNLPKAEEIKVFMPFSYHHMYVFGTQECERSIGASMLNPSKQKWEATLIEVMGSKYVMIKSHTMMAIHIVIFVRREIQHLITNITVSNVATGLADSIGNKGSASISFTFCNSTKLLFINSHLAAHQSKIEDRNANFHRIMSETVFKIDDDTGDNGSVSSVKDSHSDAEHLEHYPIQDYFNVNLLHW</sequence>
<dbReference type="InterPro" id="IPR000300">
    <property type="entry name" value="IPPc"/>
</dbReference>
<dbReference type="AlphaFoldDB" id="A0AAW2ZMK9"/>